<dbReference type="SUPFAM" id="SSF47336">
    <property type="entry name" value="ACP-like"/>
    <property type="match status" value="1"/>
</dbReference>
<proteinExistence type="predicted"/>
<sequence>MILGVGVVAETDGLEASLTHKGLYGIDESEMLRGFEVAMTRNGNIFMGMEPPCLSASITAATEDNLDLYWYRDARLCHVRAAIEEAAGNQKSSNGPGGGGESFAESIQSVLKSDGYFAAIQAIARHIAKRMSIILMIDVDGIELDGPSIATYGLDSMIGAEMRTWLFKEFGLNYPFQQLLSPTLSFTKLADVVAERLLALRLTGSHMKLAHMLLA</sequence>
<dbReference type="RefSeq" id="XP_022475264.1">
    <property type="nucleotide sequence ID" value="XM_022618266.1"/>
</dbReference>
<reference evidence="2 3" key="1">
    <citation type="submission" date="2016-09" db="EMBL/GenBank/DDBJ databases">
        <authorList>
            <person name="Capua I."/>
            <person name="De Benedictis P."/>
            <person name="Joannis T."/>
            <person name="Lombin L.H."/>
            <person name="Cattoli G."/>
        </authorList>
    </citation>
    <scope>NUCLEOTIDE SEQUENCE [LARGE SCALE GENOMIC DNA]</scope>
    <source>
        <strain evidence="2 3">IMI 309357</strain>
    </source>
</reference>
<name>A0A1G4B9N7_9PEZI</name>
<dbReference type="EMBL" id="MJBS01000050">
    <property type="protein sequence ID" value="OHE98113.1"/>
    <property type="molecule type" value="Genomic_DNA"/>
</dbReference>
<comment type="caution">
    <text evidence="2">The sequence shown here is derived from an EMBL/GenBank/DDBJ whole genome shotgun (WGS) entry which is preliminary data.</text>
</comment>
<dbReference type="STRING" id="1209926.A0A1G4B9N7"/>
<dbReference type="Proteomes" id="UP000176998">
    <property type="component" value="Unassembled WGS sequence"/>
</dbReference>
<evidence type="ECO:0000313" key="2">
    <source>
        <dbReference type="EMBL" id="OHE98113.1"/>
    </source>
</evidence>
<accession>A0A1G4B9N7</accession>
<evidence type="ECO:0000259" key="1">
    <source>
        <dbReference type="PROSITE" id="PS50075"/>
    </source>
</evidence>
<dbReference type="AlphaFoldDB" id="A0A1G4B9N7"/>
<dbReference type="PROSITE" id="PS50075">
    <property type="entry name" value="CARRIER"/>
    <property type="match status" value="1"/>
</dbReference>
<dbReference type="GeneID" id="34559776"/>
<dbReference type="Gene3D" id="1.10.1200.10">
    <property type="entry name" value="ACP-like"/>
    <property type="match status" value="1"/>
</dbReference>
<dbReference type="InterPro" id="IPR036736">
    <property type="entry name" value="ACP-like_sf"/>
</dbReference>
<feature type="domain" description="Carrier" evidence="1">
    <location>
        <begin position="121"/>
        <end position="197"/>
    </location>
</feature>
<keyword evidence="3" id="KW-1185">Reference proteome</keyword>
<dbReference type="InterPro" id="IPR009081">
    <property type="entry name" value="PP-bd_ACP"/>
</dbReference>
<dbReference type="OrthoDB" id="329835at2759"/>
<gene>
    <name evidence="2" type="ORF">CORC01_06627</name>
</gene>
<evidence type="ECO:0000313" key="3">
    <source>
        <dbReference type="Proteomes" id="UP000176998"/>
    </source>
</evidence>
<protein>
    <submittedName>
        <fullName evidence="2">KR domain-containing protein</fullName>
    </submittedName>
</protein>
<organism evidence="2 3">
    <name type="scientific">Colletotrichum orchidophilum</name>
    <dbReference type="NCBI Taxonomy" id="1209926"/>
    <lineage>
        <taxon>Eukaryota</taxon>
        <taxon>Fungi</taxon>
        <taxon>Dikarya</taxon>
        <taxon>Ascomycota</taxon>
        <taxon>Pezizomycotina</taxon>
        <taxon>Sordariomycetes</taxon>
        <taxon>Hypocreomycetidae</taxon>
        <taxon>Glomerellales</taxon>
        <taxon>Glomerellaceae</taxon>
        <taxon>Colletotrichum</taxon>
    </lineage>
</organism>